<feature type="transmembrane region" description="Helical" evidence="1">
    <location>
        <begin position="12"/>
        <end position="35"/>
    </location>
</feature>
<proteinExistence type="predicted"/>
<accession>A0A1T5A194</accession>
<dbReference type="RefSeq" id="WP_079588574.1">
    <property type="nucleotide sequence ID" value="NZ_FUYN01000001.1"/>
</dbReference>
<sequence length="202" mass="23924">MKFLKKIKNNLLSIMLLFQVLISFVVTFFLNIIKANITTELFWLISVGLIIMFITSCVMDYIFSIGFINIEKDKNYKMLLQIFDDNEIRNYLNESMEIKEDNKSSIMMDKCKIYEEYLKKNCEYYKSETVYPILISIIAVVIAIPEYSGDNSMQVGLRTFCISLIAYAVMLMRMARDYWENELVKHKLKRINNINLDYNKKI</sequence>
<dbReference type="EMBL" id="FUYN01000001">
    <property type="protein sequence ID" value="SKB28423.1"/>
    <property type="molecule type" value="Genomic_DNA"/>
</dbReference>
<keyword evidence="1" id="KW-1133">Transmembrane helix</keyword>
<name>A0A1T5A194_9FIRM</name>
<keyword evidence="1" id="KW-0472">Membrane</keyword>
<feature type="transmembrane region" description="Helical" evidence="1">
    <location>
        <begin position="41"/>
        <end position="68"/>
    </location>
</feature>
<dbReference type="Proteomes" id="UP000243406">
    <property type="component" value="Unassembled WGS sequence"/>
</dbReference>
<keyword evidence="1" id="KW-0812">Transmembrane</keyword>
<evidence type="ECO:0000256" key="1">
    <source>
        <dbReference type="SAM" id="Phobius"/>
    </source>
</evidence>
<dbReference type="AlphaFoldDB" id="A0A1T5A194"/>
<evidence type="ECO:0000313" key="2">
    <source>
        <dbReference type="EMBL" id="SKB28423.1"/>
    </source>
</evidence>
<keyword evidence="3" id="KW-1185">Reference proteome</keyword>
<protein>
    <submittedName>
        <fullName evidence="2">Uncharacterized protein</fullName>
    </submittedName>
</protein>
<feature type="transmembrane region" description="Helical" evidence="1">
    <location>
        <begin position="155"/>
        <end position="175"/>
    </location>
</feature>
<reference evidence="3" key="1">
    <citation type="submission" date="2017-02" db="EMBL/GenBank/DDBJ databases">
        <authorList>
            <person name="Varghese N."/>
            <person name="Submissions S."/>
        </authorList>
    </citation>
    <scope>NUCLEOTIDE SEQUENCE [LARGE SCALE GENOMIC DNA]</scope>
    <source>
        <strain evidence="3">ATCC 35199</strain>
    </source>
</reference>
<feature type="transmembrane region" description="Helical" evidence="1">
    <location>
        <begin position="129"/>
        <end position="149"/>
    </location>
</feature>
<gene>
    <name evidence="2" type="ORF">SAMN02745120_0611</name>
</gene>
<organism evidence="2 3">
    <name type="scientific">Acetoanaerobium noterae</name>
    <dbReference type="NCBI Taxonomy" id="745369"/>
    <lineage>
        <taxon>Bacteria</taxon>
        <taxon>Bacillati</taxon>
        <taxon>Bacillota</taxon>
        <taxon>Clostridia</taxon>
        <taxon>Peptostreptococcales</taxon>
        <taxon>Filifactoraceae</taxon>
        <taxon>Acetoanaerobium</taxon>
    </lineage>
</organism>
<evidence type="ECO:0000313" key="3">
    <source>
        <dbReference type="Proteomes" id="UP000243406"/>
    </source>
</evidence>